<dbReference type="Proteomes" id="UP000000539">
    <property type="component" value="Chromosome 13"/>
</dbReference>
<dbReference type="SUPFAM" id="SSF48350">
    <property type="entry name" value="GTPase activation domain, GAP"/>
    <property type="match status" value="1"/>
</dbReference>
<proteinExistence type="inferred from homology"/>
<feature type="region of interest" description="Disordered" evidence="4">
    <location>
        <begin position="814"/>
        <end position="833"/>
    </location>
</feature>
<dbReference type="CDD" id="cd04393">
    <property type="entry name" value="RhoGAP_FAM13A1a"/>
    <property type="match status" value="1"/>
</dbReference>
<evidence type="ECO:0000313" key="7">
    <source>
        <dbReference type="Proteomes" id="UP000000539"/>
    </source>
</evidence>
<reference evidence="6" key="3">
    <citation type="submission" date="2025-09" db="UniProtKB">
        <authorList>
            <consortium name="Ensembl"/>
        </authorList>
    </citation>
    <scope>IDENTIFICATION</scope>
    <source>
        <strain evidence="6">broiler</strain>
    </source>
</reference>
<dbReference type="PANTHER" id="PTHR15904">
    <property type="entry name" value="FAM13"/>
    <property type="match status" value="1"/>
</dbReference>
<dbReference type="InterPro" id="IPR008936">
    <property type="entry name" value="Rho_GTPase_activation_prot"/>
</dbReference>
<gene>
    <name evidence="6" type="primary">FAM13B</name>
</gene>
<evidence type="ECO:0000256" key="3">
    <source>
        <dbReference type="ARBA" id="ARBA00074176"/>
    </source>
</evidence>
<feature type="region of interest" description="Disordered" evidence="4">
    <location>
        <begin position="518"/>
        <end position="549"/>
    </location>
</feature>
<dbReference type="GO" id="GO:0005096">
    <property type="term" value="F:GTPase activator activity"/>
    <property type="evidence" value="ECO:0007669"/>
    <property type="project" value="UniProtKB-KW"/>
</dbReference>
<dbReference type="GO" id="GO:0007165">
    <property type="term" value="P:signal transduction"/>
    <property type="evidence" value="ECO:0007669"/>
    <property type="project" value="InterPro"/>
</dbReference>
<dbReference type="SMART" id="SM00324">
    <property type="entry name" value="RhoGAP"/>
    <property type="match status" value="1"/>
</dbReference>
<dbReference type="PANTHER" id="PTHR15904:SF16">
    <property type="entry name" value="PROTEIN FAM13B"/>
    <property type="match status" value="1"/>
</dbReference>
<feature type="compositionally biased region" description="Polar residues" evidence="4">
    <location>
        <begin position="335"/>
        <end position="363"/>
    </location>
</feature>
<dbReference type="OrthoDB" id="185175at2759"/>
<dbReference type="InterPro" id="IPR000198">
    <property type="entry name" value="RhoGAP_dom"/>
</dbReference>
<dbReference type="InterPro" id="IPR039102">
    <property type="entry name" value="FAM13"/>
</dbReference>
<feature type="region of interest" description="Disordered" evidence="4">
    <location>
        <begin position="332"/>
        <end position="393"/>
    </location>
</feature>
<dbReference type="AlphaFoldDB" id="A0A8V0YYV8"/>
<name>A0A8V0YYV8_CHICK</name>
<comment type="similarity">
    <text evidence="1">Belongs to the FAM13 family.</text>
</comment>
<dbReference type="Ensembl" id="ENSGALT00010037028.1">
    <property type="protein sequence ID" value="ENSGALP00010021536.1"/>
    <property type="gene ID" value="ENSGALG00010015409.1"/>
</dbReference>
<keyword evidence="7" id="KW-1185">Reference proteome</keyword>
<dbReference type="Gene3D" id="1.10.555.10">
    <property type="entry name" value="Rho GTPase activation protein"/>
    <property type="match status" value="1"/>
</dbReference>
<keyword evidence="2" id="KW-0343">GTPase activation</keyword>
<dbReference type="Pfam" id="PF00620">
    <property type="entry name" value="RhoGAP"/>
    <property type="match status" value="1"/>
</dbReference>
<evidence type="ECO:0000256" key="2">
    <source>
        <dbReference type="ARBA" id="ARBA00022468"/>
    </source>
</evidence>
<feature type="domain" description="Rho-GAP" evidence="5">
    <location>
        <begin position="23"/>
        <end position="212"/>
    </location>
</feature>
<evidence type="ECO:0000259" key="5">
    <source>
        <dbReference type="PROSITE" id="PS50238"/>
    </source>
</evidence>
<evidence type="ECO:0000256" key="1">
    <source>
        <dbReference type="ARBA" id="ARBA00007549"/>
    </source>
</evidence>
<dbReference type="FunFam" id="1.10.555.10:FF:000020">
    <property type="entry name" value="protein FAM13B isoform X1"/>
    <property type="match status" value="1"/>
</dbReference>
<reference evidence="6" key="2">
    <citation type="submission" date="2025-08" db="UniProtKB">
        <authorList>
            <consortium name="Ensembl"/>
        </authorList>
    </citation>
    <scope>IDENTIFICATION</scope>
    <source>
        <strain evidence="6">broiler</strain>
    </source>
</reference>
<accession>A0A8V0YYV8</accession>
<sequence length="921" mass="104493">MRKSSSPSLSNCNSVLANKIFGIPLDELQQEGQPDNEVPFIVRHVVDYIEEHGGLEQEGLFQVNGNAETVEWLRQRYDNGEDVDLVKEADVPSAISLLRFFLQELPEPVIPGSLHIHLMQLSQDYNNEDEFGRKLRFLLQQLPPVNYSLLKFLCKFLANVASHHEEIWSASSLAAVFGPDVFHIYTDVEDLKEQEIVSRIMAGLLENYYEFFENEEEDFSSTNDLSSITEQINDLLEEEEDIKLEQSEELPEDGTEKPIERPAVVHLDVTGSISDSRSVTASTSAHISPISILPASADILERTIRAAVEQHLFDLQSSLDNDLKQIQQHRLGCNNDANNPSGDEEGSNNQNDVIENNDIGSSENVEDCSEVSVSTDLGNEDMKHDTVTEEEESVQVLALPSAEPADGLLKQCDKDADVDGENNSERQNSILVDGNDRISSEMFLDSSTKACDLNANTDSEVSGDGDVFVPEEALSVQVPRLDLKNASDGDKWEAPCPITFPLIDFKTMHLQREGEDPFPAFKSWQEDSESGEAQLSPQAGRMTNHPLEEDCHPILSHRSLDFGQSQRFLHDPETLDSSSKALSFVRTRRASFSSKDDKREDKTPYQLVKKLQKKIKQFEEQFEKERNSKPSYSDIAANPKVLKWMTDLTKLRKQIKDAKQKSSDGEFIPQTRPRSNTLPKSFGSSLDQEDEENGDEMRIVQKEKKPTKEATLELILKRLKEKRVERCLPEDIKKMTKDHLVEEKTSLQKSLLFYESQHGRPGSPSTKRRGQMLQPIIEGETAHFFEEIKEEEEESDGLSADLNDILKSAVQTQSVLSPVENSESDVEDGQEKLTRDLRLSSTRAASMPELLEQLWKARAEKKKLRKTLREFEEEFYQQNGRNVQKEDRVPMLDEYREYKKIKAKLRLLEVLISKQDSSKSI</sequence>
<evidence type="ECO:0000256" key="4">
    <source>
        <dbReference type="SAM" id="MobiDB-lite"/>
    </source>
</evidence>
<evidence type="ECO:0000313" key="6">
    <source>
        <dbReference type="Ensembl" id="ENSGALP00010021536.1"/>
    </source>
</evidence>
<feature type="compositionally biased region" description="Polar residues" evidence="4">
    <location>
        <begin position="672"/>
        <end position="686"/>
    </location>
</feature>
<organism evidence="6 7">
    <name type="scientific">Gallus gallus</name>
    <name type="common">Chicken</name>
    <dbReference type="NCBI Taxonomy" id="9031"/>
    <lineage>
        <taxon>Eukaryota</taxon>
        <taxon>Metazoa</taxon>
        <taxon>Chordata</taxon>
        <taxon>Craniata</taxon>
        <taxon>Vertebrata</taxon>
        <taxon>Euteleostomi</taxon>
        <taxon>Archelosauria</taxon>
        <taxon>Archosauria</taxon>
        <taxon>Dinosauria</taxon>
        <taxon>Saurischia</taxon>
        <taxon>Theropoda</taxon>
        <taxon>Coelurosauria</taxon>
        <taxon>Aves</taxon>
        <taxon>Neognathae</taxon>
        <taxon>Galloanserae</taxon>
        <taxon>Galliformes</taxon>
        <taxon>Phasianidae</taxon>
        <taxon>Phasianinae</taxon>
        <taxon>Gallus</taxon>
    </lineage>
</organism>
<dbReference type="GeneTree" id="ENSGT00950000183033"/>
<protein>
    <recommendedName>
        <fullName evidence="3">Protein FAM13B</fullName>
    </recommendedName>
</protein>
<reference evidence="6" key="1">
    <citation type="submission" date="2020-11" db="EMBL/GenBank/DDBJ databases">
        <title>Gallus gallus (Chicken) genome, bGalGal1, GRCg7b, maternal haplotype autosomes + Z &amp; W.</title>
        <authorList>
            <person name="Warren W."/>
            <person name="Formenti G."/>
            <person name="Fedrigo O."/>
            <person name="Haase B."/>
            <person name="Mountcastle J."/>
            <person name="Balacco J."/>
            <person name="Tracey A."/>
            <person name="Schneider V."/>
            <person name="Okimoto R."/>
            <person name="Cheng H."/>
            <person name="Hawken R."/>
            <person name="Howe K."/>
            <person name="Jarvis E.D."/>
        </authorList>
    </citation>
    <scope>NUCLEOTIDE SEQUENCE [LARGE SCALE GENOMIC DNA]</scope>
    <source>
        <strain evidence="6">Broiler</strain>
    </source>
</reference>
<dbReference type="PROSITE" id="PS50238">
    <property type="entry name" value="RHOGAP"/>
    <property type="match status" value="1"/>
</dbReference>
<dbReference type="InterPro" id="IPR059029">
    <property type="entry name" value="FAM13A_dom"/>
</dbReference>
<feature type="region of interest" description="Disordered" evidence="4">
    <location>
        <begin position="656"/>
        <end position="695"/>
    </location>
</feature>
<dbReference type="Pfam" id="PF26116">
    <property type="entry name" value="FAM13A"/>
    <property type="match status" value="1"/>
</dbReference>